<name>A0A0X3P683_SCHSO</name>
<dbReference type="EMBL" id="GEEE01015790">
    <property type="protein sequence ID" value="JAP47435.1"/>
    <property type="molecule type" value="Transcribed_RNA"/>
</dbReference>
<dbReference type="GO" id="GO:0051301">
    <property type="term" value="P:cell division"/>
    <property type="evidence" value="ECO:0007669"/>
    <property type="project" value="UniProtKB-KW"/>
</dbReference>
<dbReference type="Pfam" id="PF00023">
    <property type="entry name" value="Ank"/>
    <property type="match status" value="1"/>
</dbReference>
<sequence length="726" mass="80245">RAGVFSSISDANKYLKAVRGSRLKIFSSFDAASSFASSTVAENLSEPTTTISADTSPFPTLKQEELLRFRRLIETSQPSVIRSLVDENPLWLITNCDTPSILQVRFRYNAFHVAALSGRADIIEVILSILESDGFWSRLRPSADALTVDYRRNRLLDLYFNSPEIGSFSRPLHLASKFGHVKCVRLLASHPVCSVSLHDSAGLTPAEVACSRLDESDDTLRRKQEILRFLDEHYVVLVARLTPEDSEPHPVILPALNTRSLLKLLSFNDLTKYPGLQNFCSALKIAHTEPLPNALSPAQPTSESSSSSTAAHLPFSPSSNSPSSPYSPSSVTSLKNDLQPFGSSGQFCSLRALLGPLSYEEAKRATEEWLKPCDPDWSQIRLLDAEKGYERLGRFLSSKLKTTWTEYWSFLDDFADLRTDYGLSALNAYLAPFYLNDDHQQVRPAVAGSSMSLNRALFEDYNLTTTQASLGQEQDVTVAPLPTSSTPIKRSIPITPPQPDGHDGNPSIPNDRWTVYREDCNPIHVLADSLEGSSSSSILRESCASDCSLSVTKDTANFAPSNRLSPVISLLNDFVVATPLRWVFSGFHAKEKVPSEASCGGPPVLNDASKRISVPPKRKSKQNESLTEQAFRPQTPLSAKPVIFRRTPGRLWSNRSHISIPTPSEKLTSRTALVPGELNVRLALINEGRTVTGQGSGPTDEEVDVTHTKYPFVFRWKTDLNKLVYF</sequence>
<dbReference type="InterPro" id="IPR002110">
    <property type="entry name" value="Ankyrin_rpt"/>
</dbReference>
<keyword evidence="2" id="KW-0132">Cell division</keyword>
<dbReference type="InterPro" id="IPR056237">
    <property type="entry name" value="ANKLE2_3rd"/>
</dbReference>
<feature type="non-terminal residue" evidence="7">
    <location>
        <position position="1"/>
    </location>
</feature>
<feature type="compositionally biased region" description="Low complexity" evidence="5">
    <location>
        <begin position="296"/>
        <end position="331"/>
    </location>
</feature>
<accession>A0A0X3P683</accession>
<evidence type="ECO:0000256" key="4">
    <source>
        <dbReference type="ARBA" id="ARBA00023306"/>
    </source>
</evidence>
<evidence type="ECO:0000256" key="5">
    <source>
        <dbReference type="SAM" id="MobiDB-lite"/>
    </source>
</evidence>
<reference evidence="7" key="1">
    <citation type="submission" date="2016-01" db="EMBL/GenBank/DDBJ databases">
        <title>Reference transcriptome for the parasite Schistocephalus solidus: insights into the molecular evolution of parasitism.</title>
        <authorList>
            <person name="Hebert F.O."/>
            <person name="Grambauer S."/>
            <person name="Barber I."/>
            <person name="Landry C.R."/>
            <person name="Aubin-Horth N."/>
        </authorList>
    </citation>
    <scope>NUCLEOTIDE SEQUENCE</scope>
</reference>
<keyword evidence="3" id="KW-0040">ANK repeat</keyword>
<evidence type="ECO:0000313" key="7">
    <source>
        <dbReference type="EMBL" id="JAP47435.1"/>
    </source>
</evidence>
<evidence type="ECO:0000256" key="3">
    <source>
        <dbReference type="ARBA" id="ARBA00023043"/>
    </source>
</evidence>
<protein>
    <submittedName>
        <fullName evidence="7">Ankyrin repeat and LEM domain-containing protein 2</fullName>
    </submittedName>
</protein>
<dbReference type="AlphaFoldDB" id="A0A0X3P683"/>
<feature type="region of interest" description="Disordered" evidence="5">
    <location>
        <begin position="479"/>
        <end position="506"/>
    </location>
</feature>
<feature type="region of interest" description="Disordered" evidence="5">
    <location>
        <begin position="293"/>
        <end position="331"/>
    </location>
</feature>
<dbReference type="PANTHER" id="PTHR12349:SF4">
    <property type="entry name" value="ANKYRIN REPEAT AND LEM DOMAIN-CONTAINING PROTEIN 2"/>
    <property type="match status" value="1"/>
</dbReference>
<proteinExistence type="inferred from homology"/>
<dbReference type="InterPro" id="IPR036770">
    <property type="entry name" value="Ankyrin_rpt-contain_sf"/>
</dbReference>
<comment type="similarity">
    <text evidence="1">Belongs to the ANKLE2 family.</text>
</comment>
<keyword evidence="4" id="KW-0131">Cell cycle</keyword>
<dbReference type="SUPFAM" id="SSF48403">
    <property type="entry name" value="Ankyrin repeat"/>
    <property type="match status" value="1"/>
</dbReference>
<evidence type="ECO:0000256" key="1">
    <source>
        <dbReference type="ARBA" id="ARBA00007597"/>
    </source>
</evidence>
<gene>
    <name evidence="7" type="primary">ANKL2</name>
    <name evidence="7" type="ORF">TR93834</name>
</gene>
<dbReference type="Pfam" id="PF24567">
    <property type="entry name" value="ANKLE2_3rd"/>
    <property type="match status" value="1"/>
</dbReference>
<evidence type="ECO:0000259" key="6">
    <source>
        <dbReference type="Pfam" id="PF24567"/>
    </source>
</evidence>
<organism evidence="7">
    <name type="scientific">Schistocephalus solidus</name>
    <name type="common">Tapeworm</name>
    <dbReference type="NCBI Taxonomy" id="70667"/>
    <lineage>
        <taxon>Eukaryota</taxon>
        <taxon>Metazoa</taxon>
        <taxon>Spiralia</taxon>
        <taxon>Lophotrochozoa</taxon>
        <taxon>Platyhelminthes</taxon>
        <taxon>Cestoda</taxon>
        <taxon>Eucestoda</taxon>
        <taxon>Diphyllobothriidea</taxon>
        <taxon>Diphyllobothriidae</taxon>
        <taxon>Schistocephalus</taxon>
    </lineage>
</organism>
<evidence type="ECO:0000256" key="2">
    <source>
        <dbReference type="ARBA" id="ARBA00022618"/>
    </source>
</evidence>
<dbReference type="PANTHER" id="PTHR12349">
    <property type="entry name" value="ANKYRIN REPEAT AND LEM DOMAIN-CONTAINING PROTEIN 2"/>
    <property type="match status" value="1"/>
</dbReference>
<feature type="domain" description="ANKLE2 third alpha/beta" evidence="6">
    <location>
        <begin position="326"/>
        <end position="407"/>
    </location>
</feature>
<dbReference type="Gene3D" id="1.25.40.20">
    <property type="entry name" value="Ankyrin repeat-containing domain"/>
    <property type="match status" value="1"/>
</dbReference>
<feature type="region of interest" description="Disordered" evidence="5">
    <location>
        <begin position="595"/>
        <end position="632"/>
    </location>
</feature>